<gene>
    <name evidence="3" type="ORF">GA0061080_102511</name>
</gene>
<proteinExistence type="predicted"/>
<dbReference type="OrthoDB" id="7067363at2"/>
<dbReference type="NCBIfam" id="TIGR02532">
    <property type="entry name" value="IV_pilin_GFxxxE"/>
    <property type="match status" value="1"/>
</dbReference>
<dbReference type="InterPro" id="IPR012902">
    <property type="entry name" value="N_methyl_site"/>
</dbReference>
<dbReference type="Proteomes" id="UP000199698">
    <property type="component" value="Unassembled WGS sequence"/>
</dbReference>
<organism evidence="3 4">
    <name type="scientific">Gilliamella intestini</name>
    <dbReference type="NCBI Taxonomy" id="1798183"/>
    <lineage>
        <taxon>Bacteria</taxon>
        <taxon>Pseudomonadati</taxon>
        <taxon>Pseudomonadota</taxon>
        <taxon>Gammaproteobacteria</taxon>
        <taxon>Orbales</taxon>
        <taxon>Orbaceae</taxon>
        <taxon>Gilliamella</taxon>
    </lineage>
</organism>
<accession>A0A1C4BU22</accession>
<feature type="domain" description="Prepilin peptidase dependent protein C-like C-terminal" evidence="2">
    <location>
        <begin position="31"/>
        <end position="106"/>
    </location>
</feature>
<dbReference type="EMBL" id="FMBA01000025">
    <property type="protein sequence ID" value="SCC10224.1"/>
    <property type="molecule type" value="Genomic_DNA"/>
</dbReference>
<dbReference type="RefSeq" id="WP_091123586.1">
    <property type="nucleotide sequence ID" value="NZ_FMBA01000025.1"/>
</dbReference>
<keyword evidence="1" id="KW-0472">Membrane</keyword>
<reference evidence="4" key="1">
    <citation type="submission" date="2016-08" db="EMBL/GenBank/DDBJ databases">
        <authorList>
            <person name="Varghese N."/>
            <person name="Submissions Spin"/>
        </authorList>
    </citation>
    <scope>NUCLEOTIDE SEQUENCE [LARGE SCALE GENOMIC DNA]</scope>
    <source>
        <strain evidence="4">R-53144</strain>
    </source>
</reference>
<protein>
    <submittedName>
        <fullName evidence="3">Prepilin peptidase dependent protein C</fullName>
    </submittedName>
</protein>
<sequence>MNNKNFAGFSLIEVMITTLLFSIIMLGFINYQQALLNKHRYFANNLRANKIAFQLLDSYPYTSHKIIPSGWQYKITSKIYNTECKMVEITVSTPSKQVIKQQRFFCDLH</sequence>
<feature type="transmembrane region" description="Helical" evidence="1">
    <location>
        <begin position="6"/>
        <end position="31"/>
    </location>
</feature>
<evidence type="ECO:0000256" key="1">
    <source>
        <dbReference type="SAM" id="Phobius"/>
    </source>
</evidence>
<evidence type="ECO:0000313" key="4">
    <source>
        <dbReference type="Proteomes" id="UP000199698"/>
    </source>
</evidence>
<evidence type="ECO:0000313" key="3">
    <source>
        <dbReference type="EMBL" id="SCC10224.1"/>
    </source>
</evidence>
<keyword evidence="1" id="KW-1133">Transmembrane helix</keyword>
<name>A0A1C4BU22_9GAMM</name>
<dbReference type="Pfam" id="PF07963">
    <property type="entry name" value="N_methyl"/>
    <property type="match status" value="1"/>
</dbReference>
<evidence type="ECO:0000259" key="2">
    <source>
        <dbReference type="Pfam" id="PF12528"/>
    </source>
</evidence>
<keyword evidence="1" id="KW-0812">Transmembrane</keyword>
<keyword evidence="4" id="KW-1185">Reference proteome</keyword>
<dbReference type="Pfam" id="PF12528">
    <property type="entry name" value="T2SSppdC"/>
    <property type="match status" value="1"/>
</dbReference>
<dbReference type="AlphaFoldDB" id="A0A1C4BU22"/>
<dbReference type="STRING" id="1798183.GA0061080_102511"/>
<dbReference type="InterPro" id="IPR022204">
    <property type="entry name" value="PpdC-like_C"/>
</dbReference>
<dbReference type="PROSITE" id="PS00409">
    <property type="entry name" value="PROKAR_NTER_METHYL"/>
    <property type="match status" value="1"/>
</dbReference>